<dbReference type="GO" id="GO:0008375">
    <property type="term" value="F:acetylglucosaminyltransferase activity"/>
    <property type="evidence" value="ECO:0007669"/>
    <property type="project" value="TreeGrafter"/>
</dbReference>
<keyword evidence="4" id="KW-1133">Transmembrane helix</keyword>
<organism evidence="7 8">
    <name type="scientific">Scylla paramamosain</name>
    <name type="common">Mud crab</name>
    <dbReference type="NCBI Taxonomy" id="85552"/>
    <lineage>
        <taxon>Eukaryota</taxon>
        <taxon>Metazoa</taxon>
        <taxon>Ecdysozoa</taxon>
        <taxon>Arthropoda</taxon>
        <taxon>Crustacea</taxon>
        <taxon>Multicrustacea</taxon>
        <taxon>Malacostraca</taxon>
        <taxon>Eumalacostraca</taxon>
        <taxon>Eucarida</taxon>
        <taxon>Decapoda</taxon>
        <taxon>Pleocyemata</taxon>
        <taxon>Brachyura</taxon>
        <taxon>Eubrachyura</taxon>
        <taxon>Portunoidea</taxon>
        <taxon>Portunidae</taxon>
        <taxon>Portuninae</taxon>
        <taxon>Scylla</taxon>
    </lineage>
</organism>
<dbReference type="EMBL" id="JARAKH010000004">
    <property type="protein sequence ID" value="KAK8404611.1"/>
    <property type="molecule type" value="Genomic_DNA"/>
</dbReference>
<reference evidence="7 8" key="1">
    <citation type="submission" date="2023-03" db="EMBL/GenBank/DDBJ databases">
        <title>High-quality genome of Scylla paramamosain provides insights in environmental adaptation.</title>
        <authorList>
            <person name="Zhang L."/>
        </authorList>
    </citation>
    <scope>NUCLEOTIDE SEQUENCE [LARGE SCALE GENOMIC DNA]</scope>
    <source>
        <strain evidence="7">LZ_2023a</strain>
        <tissue evidence="7">Muscle</tissue>
    </source>
</reference>
<feature type="domain" description="MGAT4 A/B/C C-terminal" evidence="6">
    <location>
        <begin position="441"/>
        <end position="573"/>
    </location>
</feature>
<evidence type="ECO:0000256" key="3">
    <source>
        <dbReference type="ARBA" id="ARBA00022679"/>
    </source>
</evidence>
<comment type="caution">
    <text evidence="7">The sequence shown here is derived from an EMBL/GenBank/DDBJ whole genome shotgun (WGS) entry which is preliminary data.</text>
</comment>
<evidence type="ECO:0000313" key="7">
    <source>
        <dbReference type="EMBL" id="KAK8404611.1"/>
    </source>
</evidence>
<proteinExistence type="predicted"/>
<dbReference type="InterPro" id="IPR057279">
    <property type="entry name" value="MGAT4"/>
</dbReference>
<dbReference type="AlphaFoldDB" id="A0AAW0UXG5"/>
<protein>
    <submittedName>
        <fullName evidence="7">Uncharacterized protein</fullName>
    </submittedName>
</protein>
<dbReference type="Pfam" id="PF23524">
    <property type="entry name" value="MGAT4A_C"/>
    <property type="match status" value="1"/>
</dbReference>
<comment type="pathway">
    <text evidence="1">Protein modification; protein glycosylation.</text>
</comment>
<gene>
    <name evidence="7" type="ORF">O3P69_007689</name>
</gene>
<feature type="domain" description="MGAT4 conserved region" evidence="5">
    <location>
        <begin position="188"/>
        <end position="427"/>
    </location>
</feature>
<dbReference type="Proteomes" id="UP001487740">
    <property type="component" value="Unassembled WGS sequence"/>
</dbReference>
<keyword evidence="8" id="KW-1185">Reference proteome</keyword>
<evidence type="ECO:0000256" key="2">
    <source>
        <dbReference type="ARBA" id="ARBA00022676"/>
    </source>
</evidence>
<name>A0AAW0UXG5_SCYPA</name>
<dbReference type="PANTHER" id="PTHR12062">
    <property type="entry name" value="N-ACETYLGLUCOSAMINYLTRANSFERASE VI"/>
    <property type="match status" value="1"/>
</dbReference>
<dbReference type="GO" id="GO:0006487">
    <property type="term" value="P:protein N-linked glycosylation"/>
    <property type="evidence" value="ECO:0007669"/>
    <property type="project" value="TreeGrafter"/>
</dbReference>
<feature type="transmembrane region" description="Helical" evidence="4">
    <location>
        <begin position="87"/>
        <end position="115"/>
    </location>
</feature>
<keyword evidence="3" id="KW-0808">Transferase</keyword>
<evidence type="ECO:0000259" key="5">
    <source>
        <dbReference type="Pfam" id="PF04666"/>
    </source>
</evidence>
<keyword evidence="2" id="KW-0328">Glycosyltransferase</keyword>
<dbReference type="Pfam" id="PF04666">
    <property type="entry name" value="MGAT4_cons"/>
    <property type="match status" value="1"/>
</dbReference>
<sequence>MYKMDNAHESHAQVASKRVCYKDADGVRRAREWRLCRLAAAGDRGSLSDSVCRRVGVRWELYSAVSAAALTTASGECQRISGVRAPIIVVVVVVVTMSGTAPAPLVLVLVSALLLSCNVFWLYSTTGHTQRAASVCVPEVEAWGTAAASETTSVWWAVASEMCPSPIPVPNDTVLLGTDPEAEEGPLRYLTIGISSVWRKDDYLTRTIDSILKETTQEEKADIFIFLLLADADASLRSQRAIDLGVRYSKEIQKGLLRVLQPPSALYPSIDFTAIRRTYNDSVARVQWRTKQVLDFAFLFWYSWSRHPSSYYLVLEDDVLSAKHFVTAIKDFVALHKGHHWISLQLAGFLGIGQLLRCGDLERLVSFLLLFYREHPVDVLINHWVSLMAPEKPPKDRPTRRVPGLFQHIGVHSTLANKTQSLKDNTFSLVKRRFSHVNPTADVVTTIRQYKAYLAEHAYSSAPGMFWGIPRPGDSFDVLFAEPLKVSRVVVLTGAVINKKVRDRLLNGSLEASATFLKMETPKRAACKSFTHIQDFKNGEVDAEHLRTAFPQGIQCIRVAIGPRQRSWVAITEVAVFTEDDQAIVYSPVTATRVSSNTITSAHNSRKLRWYETGRSQEHKN</sequence>
<keyword evidence="4" id="KW-0812">Transmembrane</keyword>
<evidence type="ECO:0000256" key="1">
    <source>
        <dbReference type="ARBA" id="ARBA00004922"/>
    </source>
</evidence>
<dbReference type="InterPro" id="IPR056576">
    <property type="entry name" value="MGAT4_A/B/C_C"/>
</dbReference>
<keyword evidence="4" id="KW-0472">Membrane</keyword>
<dbReference type="InterPro" id="IPR006759">
    <property type="entry name" value="Glyco_transf_54"/>
</dbReference>
<dbReference type="PANTHER" id="PTHR12062:SF33">
    <property type="entry name" value="ALPHA-1,6-MANNOSYL-GLYCOPROTEIN 4-BETA-N-ACETYLGLUCOSAMINYLTRANSFERASE-LIKE"/>
    <property type="match status" value="1"/>
</dbReference>
<evidence type="ECO:0000256" key="4">
    <source>
        <dbReference type="SAM" id="Phobius"/>
    </source>
</evidence>
<evidence type="ECO:0000259" key="6">
    <source>
        <dbReference type="Pfam" id="PF23524"/>
    </source>
</evidence>
<evidence type="ECO:0000313" key="8">
    <source>
        <dbReference type="Proteomes" id="UP001487740"/>
    </source>
</evidence>
<accession>A0AAW0UXG5</accession>